<dbReference type="Pfam" id="PF20519">
    <property type="entry name" value="Polycystin_dom"/>
    <property type="match status" value="1"/>
</dbReference>
<dbReference type="InterPro" id="IPR000742">
    <property type="entry name" value="EGF"/>
</dbReference>
<gene>
    <name evidence="13" type="ORF">OKIOD_LOCUS14866</name>
</gene>
<evidence type="ECO:0000256" key="3">
    <source>
        <dbReference type="ARBA" id="ARBA00022536"/>
    </source>
</evidence>
<dbReference type="InterPro" id="IPR001881">
    <property type="entry name" value="EGF-like_Ca-bd_dom"/>
</dbReference>
<evidence type="ECO:0000256" key="4">
    <source>
        <dbReference type="ARBA" id="ARBA00022692"/>
    </source>
</evidence>
<evidence type="ECO:0000256" key="5">
    <source>
        <dbReference type="ARBA" id="ARBA00022989"/>
    </source>
</evidence>
<evidence type="ECO:0000259" key="12">
    <source>
        <dbReference type="PROSITE" id="PS50050"/>
    </source>
</evidence>
<feature type="disulfide bond" evidence="8">
    <location>
        <begin position="263"/>
        <end position="280"/>
    </location>
</feature>
<evidence type="ECO:0000256" key="7">
    <source>
        <dbReference type="ARBA" id="ARBA00023157"/>
    </source>
</evidence>
<feature type="transmembrane region" description="Helical" evidence="10">
    <location>
        <begin position="1123"/>
        <end position="1144"/>
    </location>
</feature>
<dbReference type="Proteomes" id="UP001158576">
    <property type="component" value="Chromosome 2"/>
</dbReference>
<dbReference type="PANTHER" id="PTHR10877">
    <property type="entry name" value="POLYCYSTIN FAMILY MEMBER"/>
    <property type="match status" value="1"/>
</dbReference>
<dbReference type="Pfam" id="PF07645">
    <property type="entry name" value="EGF_CA"/>
    <property type="match status" value="1"/>
</dbReference>
<evidence type="ECO:0000313" key="13">
    <source>
        <dbReference type="EMBL" id="CAG5111829.1"/>
    </source>
</evidence>
<keyword evidence="3 8" id="KW-0245">EGF-like domain</keyword>
<feature type="transmembrane region" description="Helical" evidence="10">
    <location>
        <begin position="1087"/>
        <end position="1108"/>
    </location>
</feature>
<dbReference type="SMART" id="SM00181">
    <property type="entry name" value="EGF"/>
    <property type="match status" value="2"/>
</dbReference>
<comment type="similarity">
    <text evidence="2">Belongs to the polycystin family.</text>
</comment>
<keyword evidence="4 10" id="KW-0812">Transmembrane</keyword>
<dbReference type="EMBL" id="OU015567">
    <property type="protein sequence ID" value="CAG5111829.1"/>
    <property type="molecule type" value="Genomic_DNA"/>
</dbReference>
<feature type="transmembrane region" description="Helical" evidence="10">
    <location>
        <begin position="1481"/>
        <end position="1504"/>
    </location>
</feature>
<feature type="transmembrane region" description="Helical" evidence="10">
    <location>
        <begin position="1038"/>
        <end position="1059"/>
    </location>
</feature>
<dbReference type="Gene3D" id="2.10.50.10">
    <property type="entry name" value="Tumor Necrosis Factor Receptor, subunit A, domain 2"/>
    <property type="match status" value="1"/>
</dbReference>
<accession>A0ABN7T919</accession>
<keyword evidence="14" id="KW-1185">Reference proteome</keyword>
<evidence type="ECO:0000256" key="2">
    <source>
        <dbReference type="ARBA" id="ARBA00007200"/>
    </source>
</evidence>
<dbReference type="PANTHER" id="PTHR10877:SF150">
    <property type="entry name" value="REJ DOMAIN-CONTAINING PROTEIN"/>
    <property type="match status" value="1"/>
</dbReference>
<comment type="subcellular location">
    <subcellularLocation>
        <location evidence="1">Membrane</location>
        <topology evidence="1">Multi-pass membrane protein</topology>
    </subcellularLocation>
</comment>
<dbReference type="PROSITE" id="PS50026">
    <property type="entry name" value="EGF_3"/>
    <property type="match status" value="1"/>
</dbReference>
<dbReference type="InterPro" id="IPR009030">
    <property type="entry name" value="Growth_fac_rcpt_cys_sf"/>
</dbReference>
<dbReference type="SUPFAM" id="SSF57196">
    <property type="entry name" value="EGF/Laminin"/>
    <property type="match status" value="1"/>
</dbReference>
<dbReference type="InterPro" id="IPR049883">
    <property type="entry name" value="NOTCH1_EGF-like"/>
</dbReference>
<organism evidence="13 14">
    <name type="scientific">Oikopleura dioica</name>
    <name type="common">Tunicate</name>
    <dbReference type="NCBI Taxonomy" id="34765"/>
    <lineage>
        <taxon>Eukaryota</taxon>
        <taxon>Metazoa</taxon>
        <taxon>Chordata</taxon>
        <taxon>Tunicata</taxon>
        <taxon>Appendicularia</taxon>
        <taxon>Copelata</taxon>
        <taxon>Oikopleuridae</taxon>
        <taxon>Oikopleura</taxon>
    </lineage>
</organism>
<dbReference type="CDD" id="cd00054">
    <property type="entry name" value="EGF_CA"/>
    <property type="match status" value="1"/>
</dbReference>
<proteinExistence type="inferred from homology"/>
<dbReference type="PROSITE" id="PS50050">
    <property type="entry name" value="TNFR_NGFR_2"/>
    <property type="match status" value="1"/>
</dbReference>
<keyword evidence="6 10" id="KW-0472">Membrane</keyword>
<dbReference type="InterPro" id="IPR001368">
    <property type="entry name" value="TNFR/NGFR_Cys_rich_reg"/>
</dbReference>
<dbReference type="InterPro" id="IPR051223">
    <property type="entry name" value="Polycystin"/>
</dbReference>
<dbReference type="SMART" id="SM01411">
    <property type="entry name" value="Ephrin_rec_like"/>
    <property type="match status" value="4"/>
</dbReference>
<feature type="transmembrane region" description="Helical" evidence="10">
    <location>
        <begin position="1525"/>
        <end position="1551"/>
    </location>
</feature>
<evidence type="ECO:0000256" key="6">
    <source>
        <dbReference type="ARBA" id="ARBA00023136"/>
    </source>
</evidence>
<protein>
    <submittedName>
        <fullName evidence="13">Oidioi.mRNA.OKI2018_I69.chr2.g6101.t1.cds</fullName>
    </submittedName>
</protein>
<keyword evidence="5 10" id="KW-1133">Transmembrane helix</keyword>
<feature type="domain" description="EGF-like" evidence="11">
    <location>
        <begin position="252"/>
        <end position="292"/>
    </location>
</feature>
<name>A0ABN7T919_OIKDI</name>
<sequence length="1726" mass="193390">MGNPSPPRNIVVGSRPQFAVPCEEGTYQNYRGKDFCYPCEEGLYCQEGASKGVPCPTGEFVNGTVCSPCDPGHYCSFKSTSMTECPPGTFRNEPKASARSDCKSCPIGHYCPESSVDPTKCPKGTFLPTERAKSVDECRTCGKGKYCPSNENITSTEEILCPAGTFNDEKGGQTIEDCEVCPMGFYCGEGSKNPIRCPSKFYSMKTGQATFASCKKLDNLIECKEDHILEGCNCVHTFEGFVFKDGNHTCTKIDVCSERHNICLGNAICNLNPVEWLPYCTCPEGYYLDEIGKVVCLDTDECENRLLNTCAQKCINTDGSYLCECDIGFSTTDDARSCTKIVIEVDDFSMTSESSDEEKDAVVFEKSEEVAKELNEKVALVLAQSETVLKEVDNAEINDIASAQDAALKVATVLESFQVVTAASHVKESSDSDGFAERLMKSEIKKEYENSGANEKALEAKKLVESAVEKTIALLDTQPEGTMIGNSSDGMMFMKLGSKKLRSGAPVNVFALDDDATDEPVLGLQTPDGDKPLSFAVRNSKPPNLVSRALADKEFTSIKIEILKSTDFYVNFKTDALSMMVYINYGSPPNPEFFVHEFKLALPATTHDDVNIPALTTAECNVVDQSGTHCEESTGNKFGLRLPKNEIDNCMKKTNSPKCFLFVGAMVTDIKVIKPTEVNITYTTASCQILDSAAGTWDYDTCQVNPFATTTELTSCDCGETSADVKVSTKVFAPPSTIDFSSVFKNVCMDCAMPIIQFVILMVGVWAAMCIWSRRNDEKDLTQLKLVDLRSYHNRYNLHQQDYLIVVRTSTHASIGMKNPQTGYISFHIKSTYAASDLERFLHGAFIHRSYSLLLPEGSNFTPGSEQAFLIRSNAPLEEAHRVELWANFEGMDISWRPESVKVYIPRSESTTGIPAFGSIKKQFEKVNQFKLSGKIGLSEETEILTAPSKKLLKQLNMAPKENLSANPITILKKNFHIENIKIAIFSYSPWAFCNRSAKTMIVHATLSVASVANMMFYQTPKTTPIEIGPIQLDPQSYLVNLYVTSLTVTTTLVFTWVFQNTLPSSLQGASGADNFNVGRSRWMRPFAYILCTLVILTSYFFTILYGLQLTKVPVQNWVGSQILGIITDFLAGPVLIVLLKGYISYFFGFKRKSQAKYFIHDPSGVKHDSFEVSIAKITQKPSEINDARATKAARIDKQFKKSIHQTFRMIIMTLITTAHEVFPTGHPSVYFLLSRSFIATEKFEVDKNLRSRFRSDFTENIVTVDEIWSVVNDFKRVNFANTSYDGKLLSAFERRKASDKISLRVGPARLLQTRRQGGNYAPKWVPRSIEDMKEYEKESPFLIPWISSESQVPEDYIELIPTSITEHRYEAELGVDLNSCELIIEELQSSAWIDNSTSFLMIEQTYFNGNINIFAQLRLTFERAPGGGYTPTLSINQFVYTFGSQSNIYFAAYCVFAIQFILKLISFIRRIYSKKFDKKLFANTVFVLMDSLMIYFFISRLLVTKEAVRLYSINPRQRPPFDQVFILQTYCSVTIALALFFNSFHVIFVLTGLNMVKIYFDVIRKVVRKSLGLACFMVPITVAFALIGMAYLNSYSGRFKSFGDSVVSLMVFGYLKPNDLKPIVEKGEAVFFLRIYHIGYLIVAIFAIVNFIIVVISDADNRARQNIRPADQLQYILTMLKLKSEELTAESRKQKKYDDFIARARAAMIYNQPLSSDRRLTEILS</sequence>
<dbReference type="InterPro" id="IPR046791">
    <property type="entry name" value="Polycystin_dom"/>
</dbReference>
<evidence type="ECO:0000256" key="1">
    <source>
        <dbReference type="ARBA" id="ARBA00004141"/>
    </source>
</evidence>
<reference evidence="13 14" key="1">
    <citation type="submission" date="2021-04" db="EMBL/GenBank/DDBJ databases">
        <authorList>
            <person name="Bliznina A."/>
        </authorList>
    </citation>
    <scope>NUCLEOTIDE SEQUENCE [LARGE SCALE GENOMIC DNA]</scope>
</reference>
<evidence type="ECO:0000313" key="14">
    <source>
        <dbReference type="Proteomes" id="UP001158576"/>
    </source>
</evidence>
<dbReference type="Gene3D" id="2.10.25.10">
    <property type="entry name" value="Laminin"/>
    <property type="match status" value="1"/>
</dbReference>
<dbReference type="PROSITE" id="PS01187">
    <property type="entry name" value="EGF_CA"/>
    <property type="match status" value="1"/>
</dbReference>
<feature type="transmembrane region" description="Helical" evidence="10">
    <location>
        <begin position="752"/>
        <end position="772"/>
    </location>
</feature>
<evidence type="ECO:0000256" key="8">
    <source>
        <dbReference type="PROSITE-ProRule" id="PRU00076"/>
    </source>
</evidence>
<dbReference type="InterPro" id="IPR018097">
    <property type="entry name" value="EGF_Ca-bd_CS"/>
</dbReference>
<dbReference type="SUPFAM" id="SSF57184">
    <property type="entry name" value="Growth factor receptor domain"/>
    <property type="match status" value="1"/>
</dbReference>
<keyword evidence="7 8" id="KW-1015">Disulfide bond</keyword>
<comment type="caution">
    <text evidence="8">Lacks conserved residue(s) required for the propagation of feature annotation.</text>
</comment>
<evidence type="ECO:0000256" key="10">
    <source>
        <dbReference type="SAM" id="Phobius"/>
    </source>
</evidence>
<feature type="transmembrane region" description="Helical" evidence="10">
    <location>
        <begin position="1449"/>
        <end position="1469"/>
    </location>
</feature>
<evidence type="ECO:0000259" key="11">
    <source>
        <dbReference type="PROSITE" id="PS50026"/>
    </source>
</evidence>
<dbReference type="PROSITE" id="PS01186">
    <property type="entry name" value="EGF_2"/>
    <property type="match status" value="1"/>
</dbReference>
<evidence type="ECO:0000256" key="9">
    <source>
        <dbReference type="PROSITE-ProRule" id="PRU00206"/>
    </source>
</evidence>
<feature type="domain" description="TNFR-Cys" evidence="12">
    <location>
        <begin position="21"/>
        <end position="66"/>
    </location>
</feature>
<dbReference type="SMART" id="SM00179">
    <property type="entry name" value="EGF_CA"/>
    <property type="match status" value="1"/>
</dbReference>
<feature type="repeat" description="TNFR-Cys" evidence="9">
    <location>
        <begin position="21"/>
        <end position="66"/>
    </location>
</feature>
<feature type="transmembrane region" description="Helical" evidence="10">
    <location>
        <begin position="1636"/>
        <end position="1657"/>
    </location>
</feature>
<feature type="transmembrane region" description="Helical" evidence="10">
    <location>
        <begin position="1571"/>
        <end position="1593"/>
    </location>
</feature>